<proteinExistence type="predicted"/>
<sequence>MFFDPESLLLGPRGRRLCLELATAGPHAPELHSAVFYAGHELDPGRGRSRVLFGPGSDEPPPPHAPADVAAALDSMPLPEPDGRSLLQVLDRVLSAARYWQEPDGEDVLCAAPEMRDALAGVARRVAAAPAAAWWTTALDRDAQATVRFTDGPQVERTADPAAGLSRWRSGTIEDEHRAQRERPRDPRAAFSGYWWSAPPFDMPSSTRFLDGLGPVGLWLVEDSMGWERAVTHRAAVPEDAAVFEIDGPEAWAALCRRYPLEVTAARRHDWFRTTGRDGRWVLPDWSRVAADVDAVHLTAHGYLTTAGRAITVDEDAAAVLAGWDPDSTCWFTGIGERGIGQHWRNDDAAGWKQLP</sequence>
<protein>
    <submittedName>
        <fullName evidence="2">Uncharacterized protein</fullName>
    </submittedName>
</protein>
<accession>A0A929BD85</accession>
<evidence type="ECO:0000256" key="1">
    <source>
        <dbReference type="SAM" id="MobiDB-lite"/>
    </source>
</evidence>
<organism evidence="2 3">
    <name type="scientific">Saccharopolyspora montiporae</name>
    <dbReference type="NCBI Taxonomy" id="2781240"/>
    <lineage>
        <taxon>Bacteria</taxon>
        <taxon>Bacillati</taxon>
        <taxon>Actinomycetota</taxon>
        <taxon>Actinomycetes</taxon>
        <taxon>Pseudonocardiales</taxon>
        <taxon>Pseudonocardiaceae</taxon>
        <taxon>Saccharopolyspora</taxon>
    </lineage>
</organism>
<keyword evidence="3" id="KW-1185">Reference proteome</keyword>
<feature type="region of interest" description="Disordered" evidence="1">
    <location>
        <begin position="161"/>
        <end position="184"/>
    </location>
</feature>
<evidence type="ECO:0000313" key="3">
    <source>
        <dbReference type="Proteomes" id="UP000598360"/>
    </source>
</evidence>
<dbReference type="EMBL" id="JADEYC010000019">
    <property type="protein sequence ID" value="MBE9375372.1"/>
    <property type="molecule type" value="Genomic_DNA"/>
</dbReference>
<name>A0A929BD85_9PSEU</name>
<dbReference type="AlphaFoldDB" id="A0A929BD85"/>
<feature type="compositionally biased region" description="Basic and acidic residues" evidence="1">
    <location>
        <begin position="172"/>
        <end position="184"/>
    </location>
</feature>
<dbReference type="RefSeq" id="WP_193928797.1">
    <property type="nucleotide sequence ID" value="NZ_JADEYC010000019.1"/>
</dbReference>
<evidence type="ECO:0000313" key="2">
    <source>
        <dbReference type="EMBL" id="MBE9375372.1"/>
    </source>
</evidence>
<comment type="caution">
    <text evidence="2">The sequence shown here is derived from an EMBL/GenBank/DDBJ whole genome shotgun (WGS) entry which is preliminary data.</text>
</comment>
<gene>
    <name evidence="2" type="ORF">IQ251_13040</name>
</gene>
<reference evidence="2" key="1">
    <citation type="submission" date="2020-10" db="EMBL/GenBank/DDBJ databases">
        <title>Diversity and distribution of actinomycetes associated with coral in the coast of Hainan.</title>
        <authorList>
            <person name="Li F."/>
        </authorList>
    </citation>
    <scope>NUCLEOTIDE SEQUENCE</scope>
    <source>
        <strain evidence="2">HNM0983</strain>
    </source>
</reference>
<dbReference type="Proteomes" id="UP000598360">
    <property type="component" value="Unassembled WGS sequence"/>
</dbReference>